<dbReference type="RefSeq" id="WP_129227913.1">
    <property type="nucleotide sequence ID" value="NZ_QYBB01000019.1"/>
</dbReference>
<accession>A0A4Q2U2Z8</accession>
<gene>
    <name evidence="1" type="ORF">D3273_16075</name>
</gene>
<dbReference type="Proteomes" id="UP000290759">
    <property type="component" value="Unassembled WGS sequence"/>
</dbReference>
<sequence length="190" mass="21354">MIRWIAILGVIVSVNTMARAEENFDADSLVFKNVFCSRNGDKVSYSVVGTGAFRAPRVDTIETFMVSWLNRHPHATARIVEQSTLGPKLGQIDYIWIEKGNESLNIDLVRQGIVPGGMMADGVEYLTLIKDAMRLDPGSPDFPKRVIDDHTYHAFMDKVVIAEAAARSDRVGLWSDDYREMMKQEGYIPD</sequence>
<dbReference type="AlphaFoldDB" id="A0A4Q2U2Z8"/>
<evidence type="ECO:0000313" key="2">
    <source>
        <dbReference type="Proteomes" id="UP000290759"/>
    </source>
</evidence>
<comment type="caution">
    <text evidence="1">The sequence shown here is derived from an EMBL/GenBank/DDBJ whole genome shotgun (WGS) entry which is preliminary data.</text>
</comment>
<evidence type="ECO:0008006" key="3">
    <source>
        <dbReference type="Google" id="ProtNLM"/>
    </source>
</evidence>
<reference evidence="1 2" key="2">
    <citation type="submission" date="2019-02" db="EMBL/GenBank/DDBJ databases">
        <title>'Lichenibacterium ramalinii' gen. nov. sp. nov., 'Lichenibacterium minor' gen. nov. sp. nov.</title>
        <authorList>
            <person name="Pankratov T."/>
        </authorList>
    </citation>
    <scope>NUCLEOTIDE SEQUENCE [LARGE SCALE GENOMIC DNA]</scope>
    <source>
        <strain evidence="1 2">RmlP026</strain>
    </source>
</reference>
<dbReference type="OrthoDB" id="678214at2"/>
<dbReference type="EMBL" id="QYBB01000019">
    <property type="protein sequence ID" value="RYC30889.1"/>
    <property type="molecule type" value="Genomic_DNA"/>
</dbReference>
<evidence type="ECO:0000313" key="1">
    <source>
        <dbReference type="EMBL" id="RYC30889.1"/>
    </source>
</evidence>
<keyword evidence="2" id="KW-1185">Reference proteome</keyword>
<proteinExistence type="predicted"/>
<protein>
    <recommendedName>
        <fullName evidence="3">TNase-like domain-containing protein</fullName>
    </recommendedName>
</protein>
<name>A0A4Q2U2Z8_9HYPH</name>
<organism evidence="1 2">
    <name type="scientific">Lichenibacterium minor</name>
    <dbReference type="NCBI Taxonomy" id="2316528"/>
    <lineage>
        <taxon>Bacteria</taxon>
        <taxon>Pseudomonadati</taxon>
        <taxon>Pseudomonadota</taxon>
        <taxon>Alphaproteobacteria</taxon>
        <taxon>Hyphomicrobiales</taxon>
        <taxon>Lichenihabitantaceae</taxon>
        <taxon>Lichenibacterium</taxon>
    </lineage>
</organism>
<reference evidence="1 2" key="1">
    <citation type="submission" date="2018-12" db="EMBL/GenBank/DDBJ databases">
        <authorList>
            <person name="Grouzdev D.S."/>
            <person name="Krutkina M.S."/>
        </authorList>
    </citation>
    <scope>NUCLEOTIDE SEQUENCE [LARGE SCALE GENOMIC DNA]</scope>
    <source>
        <strain evidence="1 2">RmlP026</strain>
    </source>
</reference>